<protein>
    <submittedName>
        <fullName evidence="2">MarR family transcriptional regulator</fullName>
    </submittedName>
</protein>
<feature type="domain" description="HTH marR-type" evidence="1">
    <location>
        <begin position="6"/>
        <end position="144"/>
    </location>
</feature>
<keyword evidence="3" id="KW-1185">Reference proteome</keyword>
<comment type="caution">
    <text evidence="2">The sequence shown here is derived from an EMBL/GenBank/DDBJ whole genome shotgun (WGS) entry which is preliminary data.</text>
</comment>
<dbReference type="InterPro" id="IPR036388">
    <property type="entry name" value="WH-like_DNA-bd_sf"/>
</dbReference>
<sequence>MDDLFADPRLTTMGLLFEAHEGLLTKLEPVFKEHGISGLDLNALTRLSRSPGRRLRMSDLATQTSLSTSGITRLVDRLARAGLVERAPCPDDRRTIFTVLTPSGADRLAAVLPDYLAVIDRWFTGLLTPEQLTAVVDGLRIIRDAARPEATHTSD</sequence>
<dbReference type="Pfam" id="PF12802">
    <property type="entry name" value="MarR_2"/>
    <property type="match status" value="1"/>
</dbReference>
<dbReference type="SUPFAM" id="SSF46785">
    <property type="entry name" value="Winged helix' DNA-binding domain"/>
    <property type="match status" value="1"/>
</dbReference>
<dbReference type="EMBL" id="JAGEOK010000057">
    <property type="protein sequence ID" value="MBO2444972.1"/>
    <property type="molecule type" value="Genomic_DNA"/>
</dbReference>
<dbReference type="InterPro" id="IPR036390">
    <property type="entry name" value="WH_DNA-bd_sf"/>
</dbReference>
<dbReference type="PROSITE" id="PS50995">
    <property type="entry name" value="HTH_MARR_2"/>
    <property type="match status" value="1"/>
</dbReference>
<dbReference type="RefSeq" id="WP_208273899.1">
    <property type="nucleotide sequence ID" value="NZ_BAAAGM010000131.1"/>
</dbReference>
<organism evidence="2 3">
    <name type="scientific">Actinomadura nitritigenes</name>
    <dbReference type="NCBI Taxonomy" id="134602"/>
    <lineage>
        <taxon>Bacteria</taxon>
        <taxon>Bacillati</taxon>
        <taxon>Actinomycetota</taxon>
        <taxon>Actinomycetes</taxon>
        <taxon>Streptosporangiales</taxon>
        <taxon>Thermomonosporaceae</taxon>
        <taxon>Actinomadura</taxon>
    </lineage>
</organism>
<evidence type="ECO:0000313" key="3">
    <source>
        <dbReference type="Proteomes" id="UP000666915"/>
    </source>
</evidence>
<dbReference type="Gene3D" id="1.10.10.10">
    <property type="entry name" value="Winged helix-like DNA-binding domain superfamily/Winged helix DNA-binding domain"/>
    <property type="match status" value="1"/>
</dbReference>
<accession>A0ABS3RFF9</accession>
<dbReference type="SMART" id="SM00347">
    <property type="entry name" value="HTH_MARR"/>
    <property type="match status" value="1"/>
</dbReference>
<proteinExistence type="predicted"/>
<name>A0ABS3RFF9_9ACTN</name>
<reference evidence="2 3" key="1">
    <citation type="submission" date="2021-03" db="EMBL/GenBank/DDBJ databases">
        <authorList>
            <person name="Kanchanasin P."/>
            <person name="Saeng-In P."/>
            <person name="Phongsopitanun W."/>
            <person name="Yuki M."/>
            <person name="Kudo T."/>
            <person name="Ohkuma M."/>
            <person name="Tanasupawat S."/>
        </authorList>
    </citation>
    <scope>NUCLEOTIDE SEQUENCE [LARGE SCALE GENOMIC DNA]</scope>
    <source>
        <strain evidence="2 3">L46</strain>
    </source>
</reference>
<dbReference type="PANTHER" id="PTHR33164:SF99">
    <property type="entry name" value="MARR FAMILY REGULATORY PROTEIN"/>
    <property type="match status" value="1"/>
</dbReference>
<dbReference type="InterPro" id="IPR039422">
    <property type="entry name" value="MarR/SlyA-like"/>
</dbReference>
<evidence type="ECO:0000313" key="2">
    <source>
        <dbReference type="EMBL" id="MBO2444972.1"/>
    </source>
</evidence>
<dbReference type="PANTHER" id="PTHR33164">
    <property type="entry name" value="TRANSCRIPTIONAL REGULATOR, MARR FAMILY"/>
    <property type="match status" value="1"/>
</dbReference>
<gene>
    <name evidence="2" type="ORF">J4557_46455</name>
</gene>
<evidence type="ECO:0000259" key="1">
    <source>
        <dbReference type="PROSITE" id="PS50995"/>
    </source>
</evidence>
<dbReference type="Proteomes" id="UP000666915">
    <property type="component" value="Unassembled WGS sequence"/>
</dbReference>
<dbReference type="InterPro" id="IPR000835">
    <property type="entry name" value="HTH_MarR-typ"/>
</dbReference>